<organism evidence="2 3">
    <name type="scientific">Sporormia fimetaria CBS 119925</name>
    <dbReference type="NCBI Taxonomy" id="1340428"/>
    <lineage>
        <taxon>Eukaryota</taxon>
        <taxon>Fungi</taxon>
        <taxon>Dikarya</taxon>
        <taxon>Ascomycota</taxon>
        <taxon>Pezizomycotina</taxon>
        <taxon>Dothideomycetes</taxon>
        <taxon>Pleosporomycetidae</taxon>
        <taxon>Pleosporales</taxon>
        <taxon>Sporormiaceae</taxon>
        <taxon>Sporormia</taxon>
    </lineage>
</organism>
<feature type="region of interest" description="Disordered" evidence="1">
    <location>
        <begin position="1"/>
        <end position="26"/>
    </location>
</feature>
<gene>
    <name evidence="2" type="ORF">M011DRAFT_464397</name>
</gene>
<evidence type="ECO:0008006" key="4">
    <source>
        <dbReference type="Google" id="ProtNLM"/>
    </source>
</evidence>
<dbReference type="OrthoDB" id="10029320at2759"/>
<protein>
    <recommendedName>
        <fullName evidence="4">Cytochrome P450</fullName>
    </recommendedName>
</protein>
<proteinExistence type="predicted"/>
<keyword evidence="3" id="KW-1185">Reference proteome</keyword>
<feature type="region of interest" description="Disordered" evidence="1">
    <location>
        <begin position="473"/>
        <end position="499"/>
    </location>
</feature>
<dbReference type="Proteomes" id="UP000799440">
    <property type="component" value="Unassembled WGS sequence"/>
</dbReference>
<dbReference type="GO" id="GO:0016705">
    <property type="term" value="F:oxidoreductase activity, acting on paired donors, with incorporation or reduction of molecular oxygen"/>
    <property type="evidence" value="ECO:0007669"/>
    <property type="project" value="InterPro"/>
</dbReference>
<feature type="compositionally biased region" description="Low complexity" evidence="1">
    <location>
        <begin position="1"/>
        <end position="21"/>
    </location>
</feature>
<reference evidence="2" key="1">
    <citation type="journal article" date="2020" name="Stud. Mycol.">
        <title>101 Dothideomycetes genomes: a test case for predicting lifestyles and emergence of pathogens.</title>
        <authorList>
            <person name="Haridas S."/>
            <person name="Albert R."/>
            <person name="Binder M."/>
            <person name="Bloem J."/>
            <person name="Labutti K."/>
            <person name="Salamov A."/>
            <person name="Andreopoulos B."/>
            <person name="Baker S."/>
            <person name="Barry K."/>
            <person name="Bills G."/>
            <person name="Bluhm B."/>
            <person name="Cannon C."/>
            <person name="Castanera R."/>
            <person name="Culley D."/>
            <person name="Daum C."/>
            <person name="Ezra D."/>
            <person name="Gonzalez J."/>
            <person name="Henrissat B."/>
            <person name="Kuo A."/>
            <person name="Liang C."/>
            <person name="Lipzen A."/>
            <person name="Lutzoni F."/>
            <person name="Magnuson J."/>
            <person name="Mondo S."/>
            <person name="Nolan M."/>
            <person name="Ohm R."/>
            <person name="Pangilinan J."/>
            <person name="Park H.-J."/>
            <person name="Ramirez L."/>
            <person name="Alfaro M."/>
            <person name="Sun H."/>
            <person name="Tritt A."/>
            <person name="Yoshinaga Y."/>
            <person name="Zwiers L.-H."/>
            <person name="Turgeon B."/>
            <person name="Goodwin S."/>
            <person name="Spatafora J."/>
            <person name="Crous P."/>
            <person name="Grigoriev I."/>
        </authorList>
    </citation>
    <scope>NUCLEOTIDE SEQUENCE</scope>
    <source>
        <strain evidence="2">CBS 119925</strain>
    </source>
</reference>
<dbReference type="EMBL" id="MU006563">
    <property type="protein sequence ID" value="KAF2750598.1"/>
    <property type="molecule type" value="Genomic_DNA"/>
</dbReference>
<evidence type="ECO:0000313" key="2">
    <source>
        <dbReference type="EMBL" id="KAF2750598.1"/>
    </source>
</evidence>
<dbReference type="GO" id="GO:0005506">
    <property type="term" value="F:iron ion binding"/>
    <property type="evidence" value="ECO:0007669"/>
    <property type="project" value="InterPro"/>
</dbReference>
<dbReference type="GO" id="GO:0020037">
    <property type="term" value="F:heme binding"/>
    <property type="evidence" value="ECO:0007669"/>
    <property type="project" value="InterPro"/>
</dbReference>
<evidence type="ECO:0000313" key="3">
    <source>
        <dbReference type="Proteomes" id="UP000799440"/>
    </source>
</evidence>
<dbReference type="GO" id="GO:0004497">
    <property type="term" value="F:monooxygenase activity"/>
    <property type="evidence" value="ECO:0007669"/>
    <property type="project" value="InterPro"/>
</dbReference>
<feature type="compositionally biased region" description="Acidic residues" evidence="1">
    <location>
        <begin position="473"/>
        <end position="489"/>
    </location>
</feature>
<dbReference type="SUPFAM" id="SSF48264">
    <property type="entry name" value="Cytochrome P450"/>
    <property type="match status" value="1"/>
</dbReference>
<dbReference type="AlphaFoldDB" id="A0A6A6VJ00"/>
<name>A0A6A6VJ00_9PLEO</name>
<evidence type="ECO:0000256" key="1">
    <source>
        <dbReference type="SAM" id="MobiDB-lite"/>
    </source>
</evidence>
<sequence>MPSSTDPSSSTTPSLSNHPTTIQTPSDISRHWQIIRSKTGRSEANSRLVQTFGVDNIFTNTDDQQYKTQFKKDAIQKMRVAKLPELIRAARDARDEFICYHHMKENEIGMTAGTVKLAELTEFVTLKVSLVYLFPGSAPGWNGPRSFENIALIGQRINELWIASKTENPPSWAEQTELHQALREVTATSSFPVLRILARWLPLAVHEWLANQYPALGLKVDGEDPDPLIPRRNPMNWLLPAYETMWRAVMRCVMEIRFRDAANGAAWEGVLRDFLAAPTEAGKFRASGEHGVSALDIVMEILRLYPPSKRVRRQDPGNGTLEADIELCHHSAVLSGSDPFSFRPERWGEINQEIENELRGELGDEMYDTLGPKRKKEMIKAAQGKRGFDPFASHCPAGKGDTETFGMKMIAVLTAVLCEGLEGWERKPEWRLPQVGEKLCSNRESYLGLEVVRRSELEVEYENGVIEGDEMWEATEEETDNETDEETEEAPGGYWMHGP</sequence>
<dbReference type="InterPro" id="IPR036396">
    <property type="entry name" value="Cyt_P450_sf"/>
</dbReference>
<accession>A0A6A6VJ00</accession>